<comment type="caution">
    <text evidence="1">The sequence shown here is derived from an EMBL/GenBank/DDBJ whole genome shotgun (WGS) entry which is preliminary data.</text>
</comment>
<accession>A0AAV5WN19</accession>
<name>A0AAV5WN19_9BILA</name>
<proteinExistence type="predicted"/>
<feature type="non-terminal residue" evidence="1">
    <location>
        <position position="1"/>
    </location>
</feature>
<evidence type="ECO:0000313" key="1">
    <source>
        <dbReference type="EMBL" id="GMT33397.1"/>
    </source>
</evidence>
<keyword evidence="2" id="KW-1185">Reference proteome</keyword>
<dbReference type="AlphaFoldDB" id="A0AAV5WN19"/>
<reference evidence="1" key="1">
    <citation type="submission" date="2023-10" db="EMBL/GenBank/DDBJ databases">
        <title>Genome assembly of Pristionchus species.</title>
        <authorList>
            <person name="Yoshida K."/>
            <person name="Sommer R.J."/>
        </authorList>
    </citation>
    <scope>NUCLEOTIDE SEQUENCE</scope>
    <source>
        <strain evidence="1">RS5133</strain>
    </source>
</reference>
<organism evidence="1 2">
    <name type="scientific">Pristionchus fissidentatus</name>
    <dbReference type="NCBI Taxonomy" id="1538716"/>
    <lineage>
        <taxon>Eukaryota</taxon>
        <taxon>Metazoa</taxon>
        <taxon>Ecdysozoa</taxon>
        <taxon>Nematoda</taxon>
        <taxon>Chromadorea</taxon>
        <taxon>Rhabditida</taxon>
        <taxon>Rhabditina</taxon>
        <taxon>Diplogasteromorpha</taxon>
        <taxon>Diplogasteroidea</taxon>
        <taxon>Neodiplogasteridae</taxon>
        <taxon>Pristionchus</taxon>
    </lineage>
</organism>
<evidence type="ECO:0000313" key="2">
    <source>
        <dbReference type="Proteomes" id="UP001432322"/>
    </source>
</evidence>
<sequence>QLVCACLKGYIDVSSQYNKEAGQICTKCNNSNPVGTDYVMLFDESSSTGDNRPKMVDFLYRFLQFINIDHTDNRFNLFSNASSEFIISYMRSFNESVRTIIKKHSTR</sequence>
<dbReference type="InterPro" id="IPR036465">
    <property type="entry name" value="vWFA_dom_sf"/>
</dbReference>
<dbReference type="EMBL" id="BTSY01000006">
    <property type="protein sequence ID" value="GMT33397.1"/>
    <property type="molecule type" value="Genomic_DNA"/>
</dbReference>
<protein>
    <submittedName>
        <fullName evidence="1">Uncharacterized protein</fullName>
    </submittedName>
</protein>
<gene>
    <name evidence="1" type="ORF">PFISCL1PPCAC_24694</name>
</gene>
<dbReference type="Proteomes" id="UP001432322">
    <property type="component" value="Unassembled WGS sequence"/>
</dbReference>
<dbReference type="SUPFAM" id="SSF53300">
    <property type="entry name" value="vWA-like"/>
    <property type="match status" value="1"/>
</dbReference>
<dbReference type="Gene3D" id="3.40.50.410">
    <property type="entry name" value="von Willebrand factor, type A domain"/>
    <property type="match status" value="1"/>
</dbReference>